<feature type="transmembrane region" description="Helical" evidence="1">
    <location>
        <begin position="36"/>
        <end position="58"/>
    </location>
</feature>
<comment type="caution">
    <text evidence="2">The sequence shown here is derived from an EMBL/GenBank/DDBJ whole genome shotgun (WGS) entry which is preliminary data.</text>
</comment>
<organism evidence="2 3">
    <name type="scientific">Rhizobium loti</name>
    <name type="common">Mesorhizobium loti</name>
    <dbReference type="NCBI Taxonomy" id="381"/>
    <lineage>
        <taxon>Bacteria</taxon>
        <taxon>Pseudomonadati</taxon>
        <taxon>Pseudomonadota</taxon>
        <taxon>Alphaproteobacteria</taxon>
        <taxon>Hyphomicrobiales</taxon>
        <taxon>Phyllobacteriaceae</taxon>
        <taxon>Mesorhizobium</taxon>
    </lineage>
</organism>
<sequence>MQFPIWHWAIVLLIIGVPVFFAVRSASKSPQNPGELVGFGGWLMLLAIGQCLAPFRTLADLYSSSEGYRQLMPLPNGPLAVCGEIVLSLGFTLLQLIVLVAMLRRSPRFKQLFLYQWIAIPFVFALDAVWSSAILGAPISQVLAGEALVAPIAAFVLTGIWVAYVYKSVRVRNTFGGAATREAAAW</sequence>
<reference evidence="2 3" key="1">
    <citation type="submission" date="2015-12" db="EMBL/GenBank/DDBJ databases">
        <title>Draft genome sequence of Mesorhizobium sp. UFLA 01-765, a multitolerant efficient symbiont and plant-growth promoting strain isolated from Zn-mining soil using Leucaena leucocephala as a trap plant.</title>
        <authorList>
            <person name="Rangel W.M."/>
            <person name="Thijs S."/>
            <person name="Longatti S.M."/>
            <person name="Moreira F.M."/>
            <person name="Weyens N."/>
            <person name="Vangronsveld J."/>
            <person name="Van Hamme J.D."/>
            <person name="Bottos E.M."/>
            <person name="Rineau F."/>
        </authorList>
    </citation>
    <scope>NUCLEOTIDE SEQUENCE [LARGE SCALE GENOMIC DNA]</scope>
    <source>
        <strain evidence="2 3">UFLA 01-765</strain>
    </source>
</reference>
<gene>
    <name evidence="2" type="ORF">AU467_11285</name>
</gene>
<evidence type="ECO:0000256" key="1">
    <source>
        <dbReference type="SAM" id="Phobius"/>
    </source>
</evidence>
<feature type="transmembrane region" description="Helical" evidence="1">
    <location>
        <begin position="6"/>
        <end position="24"/>
    </location>
</feature>
<dbReference type="EMBL" id="LPWA01000013">
    <property type="protein sequence ID" value="KUM28415.1"/>
    <property type="molecule type" value="Genomic_DNA"/>
</dbReference>
<evidence type="ECO:0000313" key="3">
    <source>
        <dbReference type="Proteomes" id="UP000053176"/>
    </source>
</evidence>
<keyword evidence="1" id="KW-1133">Transmembrane helix</keyword>
<evidence type="ECO:0008006" key="4">
    <source>
        <dbReference type="Google" id="ProtNLM"/>
    </source>
</evidence>
<dbReference type="Proteomes" id="UP000053176">
    <property type="component" value="Unassembled WGS sequence"/>
</dbReference>
<feature type="transmembrane region" description="Helical" evidence="1">
    <location>
        <begin position="112"/>
        <end position="135"/>
    </location>
</feature>
<feature type="transmembrane region" description="Helical" evidence="1">
    <location>
        <begin position="78"/>
        <end position="100"/>
    </location>
</feature>
<accession>A0A117N4S5</accession>
<dbReference type="Pfam" id="PF10754">
    <property type="entry name" value="DUF2569"/>
    <property type="match status" value="1"/>
</dbReference>
<feature type="transmembrane region" description="Helical" evidence="1">
    <location>
        <begin position="147"/>
        <end position="166"/>
    </location>
</feature>
<name>A0A117N4S5_RHILI</name>
<dbReference type="OrthoDB" id="8076282at2"/>
<dbReference type="AlphaFoldDB" id="A0A117N4S5"/>
<keyword evidence="1" id="KW-0812">Transmembrane</keyword>
<keyword evidence="1" id="KW-0472">Membrane</keyword>
<dbReference type="InterPro" id="IPR019690">
    <property type="entry name" value="DUF2569"/>
</dbReference>
<proteinExistence type="predicted"/>
<evidence type="ECO:0000313" key="2">
    <source>
        <dbReference type="EMBL" id="KUM28415.1"/>
    </source>
</evidence>
<protein>
    <recommendedName>
        <fullName evidence="4">DUF2569 family protein</fullName>
    </recommendedName>
</protein>